<dbReference type="InterPro" id="IPR003591">
    <property type="entry name" value="Leu-rich_rpt_typical-subtyp"/>
</dbReference>
<name>A0AAE0ZDY6_9GAST</name>
<feature type="transmembrane region" description="Helical" evidence="11">
    <location>
        <begin position="729"/>
        <end position="751"/>
    </location>
</feature>
<keyword evidence="9" id="KW-0675">Receptor</keyword>
<dbReference type="GO" id="GO:0038023">
    <property type="term" value="F:signaling receptor activity"/>
    <property type="evidence" value="ECO:0007669"/>
    <property type="project" value="TreeGrafter"/>
</dbReference>
<dbReference type="InterPro" id="IPR000157">
    <property type="entry name" value="TIR_dom"/>
</dbReference>
<evidence type="ECO:0000256" key="8">
    <source>
        <dbReference type="ARBA" id="ARBA00023136"/>
    </source>
</evidence>
<evidence type="ECO:0000259" key="12">
    <source>
        <dbReference type="PROSITE" id="PS50104"/>
    </source>
</evidence>
<evidence type="ECO:0000256" key="7">
    <source>
        <dbReference type="ARBA" id="ARBA00022989"/>
    </source>
</evidence>
<dbReference type="InterPro" id="IPR001611">
    <property type="entry name" value="Leu-rich_rpt"/>
</dbReference>
<dbReference type="PROSITE" id="PS50104">
    <property type="entry name" value="TIR"/>
    <property type="match status" value="1"/>
</dbReference>
<dbReference type="SUPFAM" id="SSF52058">
    <property type="entry name" value="L domain-like"/>
    <property type="match status" value="2"/>
</dbReference>
<dbReference type="PANTHER" id="PTHR24365:SF530">
    <property type="entry name" value="MSTPROX-RELATED"/>
    <property type="match status" value="1"/>
</dbReference>
<dbReference type="Pfam" id="PF13676">
    <property type="entry name" value="TIR_2"/>
    <property type="match status" value="1"/>
</dbReference>
<dbReference type="SUPFAM" id="SSF52200">
    <property type="entry name" value="Toll/Interleukin receptor TIR domain"/>
    <property type="match status" value="1"/>
</dbReference>
<organism evidence="13 14">
    <name type="scientific">Elysia crispata</name>
    <name type="common">lettuce slug</name>
    <dbReference type="NCBI Taxonomy" id="231223"/>
    <lineage>
        <taxon>Eukaryota</taxon>
        <taxon>Metazoa</taxon>
        <taxon>Spiralia</taxon>
        <taxon>Lophotrochozoa</taxon>
        <taxon>Mollusca</taxon>
        <taxon>Gastropoda</taxon>
        <taxon>Heterobranchia</taxon>
        <taxon>Euthyneura</taxon>
        <taxon>Panpulmonata</taxon>
        <taxon>Sacoglossa</taxon>
        <taxon>Placobranchoidea</taxon>
        <taxon>Plakobranchidae</taxon>
        <taxon>Elysia</taxon>
    </lineage>
</organism>
<keyword evidence="14" id="KW-1185">Reference proteome</keyword>
<dbReference type="GO" id="GO:0007165">
    <property type="term" value="P:signal transduction"/>
    <property type="evidence" value="ECO:0007669"/>
    <property type="project" value="InterPro"/>
</dbReference>
<evidence type="ECO:0000256" key="5">
    <source>
        <dbReference type="ARBA" id="ARBA00022729"/>
    </source>
</evidence>
<keyword evidence="7 11" id="KW-1133">Transmembrane helix</keyword>
<evidence type="ECO:0000256" key="2">
    <source>
        <dbReference type="ARBA" id="ARBA00009634"/>
    </source>
</evidence>
<keyword evidence="8 11" id="KW-0472">Membrane</keyword>
<comment type="caution">
    <text evidence="13">The sequence shown here is derived from an EMBL/GenBank/DDBJ whole genome shotgun (WGS) entry which is preliminary data.</text>
</comment>
<evidence type="ECO:0000256" key="10">
    <source>
        <dbReference type="ARBA" id="ARBA00023180"/>
    </source>
</evidence>
<dbReference type="SMART" id="SM00369">
    <property type="entry name" value="LRR_TYP"/>
    <property type="match status" value="7"/>
</dbReference>
<accession>A0AAE0ZDY6</accession>
<keyword evidence="4 11" id="KW-0812">Transmembrane</keyword>
<keyword evidence="6" id="KW-0677">Repeat</keyword>
<evidence type="ECO:0000256" key="4">
    <source>
        <dbReference type="ARBA" id="ARBA00022692"/>
    </source>
</evidence>
<dbReference type="InterPro" id="IPR032675">
    <property type="entry name" value="LRR_dom_sf"/>
</dbReference>
<dbReference type="AlphaFoldDB" id="A0AAE0ZDY6"/>
<dbReference type="GO" id="GO:0005886">
    <property type="term" value="C:plasma membrane"/>
    <property type="evidence" value="ECO:0007669"/>
    <property type="project" value="TreeGrafter"/>
</dbReference>
<dbReference type="Pfam" id="PF13855">
    <property type="entry name" value="LRR_8"/>
    <property type="match status" value="2"/>
</dbReference>
<keyword evidence="10" id="KW-0325">Glycoprotein</keyword>
<keyword evidence="3" id="KW-0433">Leucine-rich repeat</keyword>
<protein>
    <recommendedName>
        <fullName evidence="12">TIR domain-containing protein</fullName>
    </recommendedName>
</protein>
<keyword evidence="5" id="KW-0732">Signal</keyword>
<gene>
    <name evidence="13" type="ORF">RRG08_007753</name>
</gene>
<evidence type="ECO:0000256" key="6">
    <source>
        <dbReference type="ARBA" id="ARBA00022737"/>
    </source>
</evidence>
<sequence>MRVTMDFSRGKVFIILMNFHSLLQWQGVDLAIYRPPKRFGNVDNNNEKHLLNFSNHFQLSEQDLQPWNGQPDSSFPESDQSYVSDSGLRGVASNHDLLIIPSAHSCRWSAVYVDCSNSDLYSIPTTKFPVGIQIYDLSKNHIAALPSRAFSQYSSLRKLFLQQNLIVEIDSQAFVGLSHLELLDLSANKLVMNGTSTQTAFKENVFVPLENLKKLRLERNNPFPNDTSLRYPHKALSQLANLEELCLDGFSNVVFESGFANLTRLRNLSLDGFIWGHCQLYGLKNETFKNLRFLEHLSMTDCSLKGHRIEAGAFLPLNRLRSLNISHNQDINVQFFDRVFYGLQNATSLKILNMRFVVNLYTLGVCLSSKYIKYFPQSVEHLVFAENKLECIDRNVIEKVRSSLKTLDISRNSLVFGTYLLDLPKLKDLTSLYLDSYRTAANRLPKKFPYNPKTPPLDTDNCSLYDQNVVENEHLILRLPPMLKYVCLRYIGMEYIISTLEVDPNNSLETLVMEGLYLPTLEGPVSGLNSLRTCLLVSNKIENMDEHFFETLSSLEMLNLSSNHLGNYFLRNKETNIFQPLKKLETLDLSSNSIRVLFRKVFHGLSQLKTLRISHNPISRFLADISYMNRLQNFMAADTDLGLLSKEVRSAITRRLELGSSFHVDLQESPISCNCENLPFLRWMVSSKAFKFENKTYQCSYPDSTYRAIKDGYKGTLEILSRECSSKEVLFLIVGAATLGFVAFIIISLVYRYRWKLRYMYHAAYIYLKPGNDTRSDNRFEYDVFVCYAEEDRLFVMNILYPALESRGLSLFVHHRHFTAGELIGSNIVRAVRTCRRTVVVLTRTLAGSSWCNFEIQMANMESAHRGIPILIFLLLDEMKGSEMGAELLFNVQNNTYIPIPTHSIRNDDALKALWDKLARDIKD</sequence>
<dbReference type="PANTHER" id="PTHR24365">
    <property type="entry name" value="TOLL-LIKE RECEPTOR"/>
    <property type="match status" value="1"/>
</dbReference>
<evidence type="ECO:0000256" key="9">
    <source>
        <dbReference type="ARBA" id="ARBA00023170"/>
    </source>
</evidence>
<dbReference type="EMBL" id="JAWDGP010004121">
    <property type="protein sequence ID" value="KAK3767649.1"/>
    <property type="molecule type" value="Genomic_DNA"/>
</dbReference>
<dbReference type="SMART" id="SM00255">
    <property type="entry name" value="TIR"/>
    <property type="match status" value="1"/>
</dbReference>
<evidence type="ECO:0000313" key="14">
    <source>
        <dbReference type="Proteomes" id="UP001283361"/>
    </source>
</evidence>
<evidence type="ECO:0000256" key="3">
    <source>
        <dbReference type="ARBA" id="ARBA00022614"/>
    </source>
</evidence>
<evidence type="ECO:0000313" key="13">
    <source>
        <dbReference type="EMBL" id="KAK3767649.1"/>
    </source>
</evidence>
<dbReference type="Gene3D" id="3.40.50.10140">
    <property type="entry name" value="Toll/interleukin-1 receptor homology (TIR) domain"/>
    <property type="match status" value="1"/>
</dbReference>
<dbReference type="Proteomes" id="UP001283361">
    <property type="component" value="Unassembled WGS sequence"/>
</dbReference>
<evidence type="ECO:0000256" key="11">
    <source>
        <dbReference type="SAM" id="Phobius"/>
    </source>
</evidence>
<proteinExistence type="inferred from homology"/>
<dbReference type="Gene3D" id="3.80.10.10">
    <property type="entry name" value="Ribonuclease Inhibitor"/>
    <property type="match status" value="3"/>
</dbReference>
<comment type="subcellular location">
    <subcellularLocation>
        <location evidence="1">Membrane</location>
        <topology evidence="1">Single-pass membrane protein</topology>
    </subcellularLocation>
</comment>
<evidence type="ECO:0000256" key="1">
    <source>
        <dbReference type="ARBA" id="ARBA00004167"/>
    </source>
</evidence>
<reference evidence="13" key="1">
    <citation type="journal article" date="2023" name="G3 (Bethesda)">
        <title>A reference genome for the long-term kleptoplast-retaining sea slug Elysia crispata morphotype clarki.</title>
        <authorList>
            <person name="Eastman K.E."/>
            <person name="Pendleton A.L."/>
            <person name="Shaikh M.A."/>
            <person name="Suttiyut T."/>
            <person name="Ogas R."/>
            <person name="Tomko P."/>
            <person name="Gavelis G."/>
            <person name="Widhalm J.R."/>
            <person name="Wisecaver J.H."/>
        </authorList>
    </citation>
    <scope>NUCLEOTIDE SEQUENCE</scope>
    <source>
        <strain evidence="13">ECLA1</strain>
    </source>
</reference>
<comment type="similarity">
    <text evidence="2">Belongs to the Toll-like receptor family.</text>
</comment>
<dbReference type="InterPro" id="IPR035897">
    <property type="entry name" value="Toll_tir_struct_dom_sf"/>
</dbReference>
<feature type="domain" description="TIR" evidence="12">
    <location>
        <begin position="780"/>
        <end position="922"/>
    </location>
</feature>